<protein>
    <submittedName>
        <fullName evidence="1">Uncharacterized protein</fullName>
    </submittedName>
</protein>
<sequence>MLTFFHLDEESKITKEKLIYNFKTYHNRNIKVLASKIFRITGAGFFEFQEVYNKLLEQVFATIEKYSKERFQEYNFVNFFWKDIKLQTLNYFNLAKNAQFKFERKLSELEFPRTKLQEILWAISSRRAYKESRLQELKAKITSENFLTPKEQTYVDMLFGKGDLFSKELNYNKRIYLIKKIRNKLFC</sequence>
<gene>
    <name evidence="1" type="ORF">NCTC10194_00262</name>
</gene>
<dbReference type="AlphaFoldDB" id="A0A449AUT9"/>
<reference evidence="1 2" key="1">
    <citation type="submission" date="2019-01" db="EMBL/GenBank/DDBJ databases">
        <authorList>
            <consortium name="Pathogen Informatics"/>
        </authorList>
    </citation>
    <scope>NUCLEOTIDE SEQUENCE [LARGE SCALE GENOMIC DNA]</scope>
    <source>
        <strain evidence="1 2">NCTC10194</strain>
    </source>
</reference>
<dbReference type="Proteomes" id="UP000290815">
    <property type="component" value="Chromosome"/>
</dbReference>
<name>A0A449AUT9_9BACT</name>
<evidence type="ECO:0000313" key="1">
    <source>
        <dbReference type="EMBL" id="VEU70258.1"/>
    </source>
</evidence>
<organism evidence="1 2">
    <name type="scientific">Mycoplasmopsis glycophila</name>
    <dbReference type="NCBI Taxonomy" id="171285"/>
    <lineage>
        <taxon>Bacteria</taxon>
        <taxon>Bacillati</taxon>
        <taxon>Mycoplasmatota</taxon>
        <taxon>Mycoplasmoidales</taxon>
        <taxon>Metamycoplasmataceae</taxon>
        <taxon>Mycoplasmopsis</taxon>
    </lineage>
</organism>
<accession>A0A449AUT9</accession>
<dbReference type="KEGG" id="mgly:NCTC10194_00262"/>
<keyword evidence="2" id="KW-1185">Reference proteome</keyword>
<dbReference type="EMBL" id="LR215024">
    <property type="protein sequence ID" value="VEU70258.1"/>
    <property type="molecule type" value="Genomic_DNA"/>
</dbReference>
<evidence type="ECO:0000313" key="2">
    <source>
        <dbReference type="Proteomes" id="UP000290815"/>
    </source>
</evidence>
<proteinExistence type="predicted"/>